<dbReference type="InterPro" id="IPR013128">
    <property type="entry name" value="Peptidase_C1A"/>
</dbReference>
<dbReference type="PANTHER" id="PTHR12411">
    <property type="entry name" value="CYSTEINE PROTEASE FAMILY C1-RELATED"/>
    <property type="match status" value="1"/>
</dbReference>
<dbReference type="Gene3D" id="3.90.70.10">
    <property type="entry name" value="Cysteine proteinases"/>
    <property type="match status" value="1"/>
</dbReference>
<sequence>MLLFTLTTFASGLVVHHTDARFIAPCALKSRNATEEVYTPLPRFSAEDLPVSWDWRDVDGENMVTTDRSYSNPKACAGCWAFATVHTLSDRIKIQRKAAFPEVNLSPQPLLTCGYDIGNGCRGGGVIDAMRYVSGLGGKSGRVCPADLPSTQWI</sequence>
<comment type="similarity">
    <text evidence="1">Belongs to the peptidase C1 family.</text>
</comment>
<feature type="domain" description="Peptidase C1A papain C-terminal" evidence="4">
    <location>
        <begin position="49"/>
        <end position="135"/>
    </location>
</feature>
<dbReference type="GO" id="GO:0006508">
    <property type="term" value="P:proteolysis"/>
    <property type="evidence" value="ECO:0007669"/>
    <property type="project" value="InterPro"/>
</dbReference>
<dbReference type="AlphaFoldDB" id="A0A7J6QQ51"/>
<keyword evidence="6" id="KW-1185">Reference proteome</keyword>
<dbReference type="InterPro" id="IPR038765">
    <property type="entry name" value="Papain-like_cys_pep_sf"/>
</dbReference>
<comment type="caution">
    <text evidence="5">The sequence shown here is derived from an EMBL/GenBank/DDBJ whole genome shotgun (WGS) entry which is preliminary data.</text>
</comment>
<name>A0A7J6QQ51_PEROL</name>
<dbReference type="Proteomes" id="UP000553632">
    <property type="component" value="Unassembled WGS sequence"/>
</dbReference>
<dbReference type="GO" id="GO:0008234">
    <property type="term" value="F:cysteine-type peptidase activity"/>
    <property type="evidence" value="ECO:0007669"/>
    <property type="project" value="InterPro"/>
</dbReference>
<evidence type="ECO:0000256" key="1">
    <source>
        <dbReference type="ARBA" id="ARBA00008455"/>
    </source>
</evidence>
<dbReference type="SUPFAM" id="SSF54001">
    <property type="entry name" value="Cysteine proteinases"/>
    <property type="match status" value="1"/>
</dbReference>
<keyword evidence="2" id="KW-0865">Zymogen</keyword>
<feature type="chain" id="PRO_5029566141" description="Peptidase C1A papain C-terminal domain-containing protein" evidence="3">
    <location>
        <begin position="21"/>
        <end position="154"/>
    </location>
</feature>
<evidence type="ECO:0000313" key="5">
    <source>
        <dbReference type="EMBL" id="KAF4710387.1"/>
    </source>
</evidence>
<reference evidence="5 6" key="1">
    <citation type="submission" date="2020-04" db="EMBL/GenBank/DDBJ databases">
        <title>Perkinsus olseni comparative genomics.</title>
        <authorList>
            <person name="Bogema D.R."/>
        </authorList>
    </citation>
    <scope>NUCLEOTIDE SEQUENCE [LARGE SCALE GENOMIC DNA]</scope>
    <source>
        <strain evidence="5 6">ATCC PRA-207</strain>
    </source>
</reference>
<feature type="non-terminal residue" evidence="5">
    <location>
        <position position="154"/>
    </location>
</feature>
<dbReference type="EMBL" id="JABANO010031359">
    <property type="protein sequence ID" value="KAF4710387.1"/>
    <property type="molecule type" value="Genomic_DNA"/>
</dbReference>
<gene>
    <name evidence="5" type="ORF">FOZ63_015674</name>
</gene>
<evidence type="ECO:0000256" key="3">
    <source>
        <dbReference type="SAM" id="SignalP"/>
    </source>
</evidence>
<keyword evidence="3" id="KW-0732">Signal</keyword>
<dbReference type="Pfam" id="PF00112">
    <property type="entry name" value="Peptidase_C1"/>
    <property type="match status" value="1"/>
</dbReference>
<evidence type="ECO:0000256" key="2">
    <source>
        <dbReference type="ARBA" id="ARBA00023145"/>
    </source>
</evidence>
<feature type="signal peptide" evidence="3">
    <location>
        <begin position="1"/>
        <end position="20"/>
    </location>
</feature>
<dbReference type="InterPro" id="IPR000668">
    <property type="entry name" value="Peptidase_C1A_C"/>
</dbReference>
<proteinExistence type="inferred from homology"/>
<organism evidence="5 6">
    <name type="scientific">Perkinsus olseni</name>
    <name type="common">Perkinsus atlanticus</name>
    <dbReference type="NCBI Taxonomy" id="32597"/>
    <lineage>
        <taxon>Eukaryota</taxon>
        <taxon>Sar</taxon>
        <taxon>Alveolata</taxon>
        <taxon>Perkinsozoa</taxon>
        <taxon>Perkinsea</taxon>
        <taxon>Perkinsida</taxon>
        <taxon>Perkinsidae</taxon>
        <taxon>Perkinsus</taxon>
    </lineage>
</organism>
<evidence type="ECO:0000259" key="4">
    <source>
        <dbReference type="Pfam" id="PF00112"/>
    </source>
</evidence>
<accession>A0A7J6QQ51</accession>
<evidence type="ECO:0000313" key="6">
    <source>
        <dbReference type="Proteomes" id="UP000553632"/>
    </source>
</evidence>
<protein>
    <recommendedName>
        <fullName evidence="4">Peptidase C1A papain C-terminal domain-containing protein</fullName>
    </recommendedName>
</protein>